<evidence type="ECO:0000313" key="1">
    <source>
        <dbReference type="EMBL" id="ESQ50051.1"/>
    </source>
</evidence>
<evidence type="ECO:0000313" key="2">
    <source>
        <dbReference type="Proteomes" id="UP000030689"/>
    </source>
</evidence>
<dbReference type="SUPFAM" id="SSF56672">
    <property type="entry name" value="DNA/RNA polymerases"/>
    <property type="match status" value="1"/>
</dbReference>
<accession>V4NTM1</accession>
<name>V4NTM1_EUTSA</name>
<dbReference type="AlphaFoldDB" id="V4NTM1"/>
<dbReference type="Proteomes" id="UP000030689">
    <property type="component" value="Unassembled WGS sequence"/>
</dbReference>
<dbReference type="EMBL" id="KI517398">
    <property type="protein sequence ID" value="ESQ50051.1"/>
    <property type="molecule type" value="Genomic_DNA"/>
</dbReference>
<dbReference type="Gramene" id="ESQ50051">
    <property type="protein sequence ID" value="ESQ50051"/>
    <property type="gene ID" value="EUTSA_v10002258mg"/>
</dbReference>
<gene>
    <name evidence="1" type="ORF">EUTSA_v10002258mg</name>
</gene>
<reference evidence="1 2" key="1">
    <citation type="journal article" date="2013" name="Front. Plant Sci.">
        <title>The Reference Genome of the Halophytic Plant Eutrema salsugineum.</title>
        <authorList>
            <person name="Yang R."/>
            <person name="Jarvis D.E."/>
            <person name="Chen H."/>
            <person name="Beilstein M.A."/>
            <person name="Grimwood J."/>
            <person name="Jenkins J."/>
            <person name="Shu S."/>
            <person name="Prochnik S."/>
            <person name="Xin M."/>
            <person name="Ma C."/>
            <person name="Schmutz J."/>
            <person name="Wing R.A."/>
            <person name="Mitchell-Olds T."/>
            <person name="Schumaker K.S."/>
            <person name="Wang X."/>
        </authorList>
    </citation>
    <scope>NUCLEOTIDE SEQUENCE [LARGE SCALE GENOMIC DNA]</scope>
</reference>
<keyword evidence="2" id="KW-1185">Reference proteome</keyword>
<sequence length="260" mass="30844">KRILQTDASDCYWGVVLLEEDKKGKRSICGYKSGEILAVKRGIEKFEFHLVGQHFLIEMDMSSFPKMIQFKQKILPQAQLLRWASWFSQWKFDVKHIKGKYNFLPDFLSRTQRQISAVIPMIYTLTPTEESLRNMIAKMPQGIQEKILETTLVYQGCEKLHGFLKLYVYRYGLDQGPLLQLPYHPVFPFLTTINLNPTHYGKFPQEAYFLLWYLAELYTIGVLVDKSKLLQYLAKCVLTRRKEHYKLLYRWLTLFHDVTW</sequence>
<dbReference type="OMA" id="PFINPIN"/>
<organism evidence="1 2">
    <name type="scientific">Eutrema salsugineum</name>
    <name type="common">Saltwater cress</name>
    <name type="synonym">Sisymbrium salsugineum</name>
    <dbReference type="NCBI Taxonomy" id="72664"/>
    <lineage>
        <taxon>Eukaryota</taxon>
        <taxon>Viridiplantae</taxon>
        <taxon>Streptophyta</taxon>
        <taxon>Embryophyta</taxon>
        <taxon>Tracheophyta</taxon>
        <taxon>Spermatophyta</taxon>
        <taxon>Magnoliopsida</taxon>
        <taxon>eudicotyledons</taxon>
        <taxon>Gunneridae</taxon>
        <taxon>Pentapetalae</taxon>
        <taxon>rosids</taxon>
        <taxon>malvids</taxon>
        <taxon>Brassicales</taxon>
        <taxon>Brassicaceae</taxon>
        <taxon>Eutremeae</taxon>
        <taxon>Eutrema</taxon>
    </lineage>
</organism>
<feature type="non-terminal residue" evidence="1">
    <location>
        <position position="1"/>
    </location>
</feature>
<protein>
    <submittedName>
        <fullName evidence="1">Uncharacterized protein</fullName>
    </submittedName>
</protein>
<dbReference type="eggNOG" id="ENOG502STID">
    <property type="taxonomic scope" value="Eukaryota"/>
</dbReference>
<proteinExistence type="predicted"/>
<dbReference type="KEGG" id="eus:EUTSA_v10002258mg"/>
<dbReference type="InterPro" id="IPR043502">
    <property type="entry name" value="DNA/RNA_pol_sf"/>
</dbReference>